<dbReference type="EnsemblMetazoa" id="AALB002753-RA">
    <property type="protein sequence ID" value="AALB002753-PA"/>
    <property type="gene ID" value="AALB002753"/>
</dbReference>
<dbReference type="PROSITE" id="PS50086">
    <property type="entry name" value="TBC_RABGAP"/>
    <property type="match status" value="1"/>
</dbReference>
<dbReference type="Pfam" id="PF00566">
    <property type="entry name" value="RabGAP-TBC"/>
    <property type="match status" value="1"/>
</dbReference>
<dbReference type="VEuPathDB" id="VectorBase:AALB20_031556"/>
<evidence type="ECO:0000313" key="8">
    <source>
        <dbReference type="Proteomes" id="UP000069272"/>
    </source>
</evidence>
<dbReference type="InterPro" id="IPR055207">
    <property type="entry name" value="POLR3C_WHD"/>
</dbReference>
<dbReference type="InterPro" id="IPR036388">
    <property type="entry name" value="WH-like_DNA-bd_sf"/>
</dbReference>
<evidence type="ECO:0000256" key="4">
    <source>
        <dbReference type="ARBA" id="ARBA00023163"/>
    </source>
</evidence>
<dbReference type="AlphaFoldDB" id="A0A182F8C9"/>
<dbReference type="InterPro" id="IPR000195">
    <property type="entry name" value="Rab-GAP-TBC_dom"/>
</dbReference>
<dbReference type="GO" id="GO:0006351">
    <property type="term" value="P:DNA-templated transcription"/>
    <property type="evidence" value="ECO:0007669"/>
    <property type="project" value="InterPro"/>
</dbReference>
<dbReference type="InterPro" id="IPR035969">
    <property type="entry name" value="Rab-GAP_TBC_sf"/>
</dbReference>
<name>A0A182F8C9_ANOAL</name>
<dbReference type="Gene3D" id="6.10.140.1450">
    <property type="match status" value="1"/>
</dbReference>
<dbReference type="PANTHER" id="PTHR12949">
    <property type="entry name" value="RNA POLYMERASE III DNA DIRECTED -RELATED"/>
    <property type="match status" value="1"/>
</dbReference>
<dbReference type="GO" id="GO:0005666">
    <property type="term" value="C:RNA polymerase III complex"/>
    <property type="evidence" value="ECO:0007669"/>
    <property type="project" value="UniProtKB-UniRule"/>
</dbReference>
<dbReference type="STRING" id="7167.A0A182F8C9"/>
<keyword evidence="4 6" id="KW-0804">Transcription</keyword>
<dbReference type="Pfam" id="PF08221">
    <property type="entry name" value="HTH_9"/>
    <property type="match status" value="1"/>
</dbReference>
<dbReference type="Gene3D" id="1.10.8.680">
    <property type="entry name" value="Ypt/Rab-GAP domain of gyp1p, domain 2"/>
    <property type="match status" value="1"/>
</dbReference>
<dbReference type="InterPro" id="IPR008806">
    <property type="entry name" value="RNA_pol_III_Rpc82_C"/>
</dbReference>
<dbReference type="InterPro" id="IPR013197">
    <property type="entry name" value="RNA_pol_III_RPC82-rel_HTH"/>
</dbReference>
<dbReference type="InterPro" id="IPR043039">
    <property type="entry name" value="TBC1D7_dom2"/>
</dbReference>
<comment type="function">
    <text evidence="6">DNA-dependent RNA polymerase catalyzes the transcription of DNA into RNA using the four ribonucleoside triphosphates as substrates. Specific core component of RNA polymerase III which synthesizes small RNAs, such as 5S rRNA and tRNAs.</text>
</comment>
<evidence type="ECO:0000256" key="1">
    <source>
        <dbReference type="ARBA" id="ARBA00004123"/>
    </source>
</evidence>
<dbReference type="InterPro" id="IPR039748">
    <property type="entry name" value="RPC3"/>
</dbReference>
<accession>A0A182F8C9</accession>
<reference evidence="7 8" key="1">
    <citation type="journal article" date="2017" name="G3 (Bethesda)">
        <title>The Physical Genome Mapping of Anopheles albimanus Corrected Scaffold Misassemblies and Identified Interarm Rearrangements in Genus Anopheles.</title>
        <authorList>
            <person name="Artemov G.N."/>
            <person name="Peery A.N."/>
            <person name="Jiang X."/>
            <person name="Tu Z."/>
            <person name="Stegniy V.N."/>
            <person name="Sharakhova M.V."/>
            <person name="Sharakhov I.V."/>
        </authorList>
    </citation>
    <scope>NUCLEOTIDE SEQUENCE [LARGE SCALE GENOMIC DNA]</scope>
    <source>
        <strain evidence="7 8">ALBI9_A</strain>
    </source>
</reference>
<keyword evidence="3 6" id="KW-0240">DNA-directed RNA polymerase</keyword>
<evidence type="ECO:0000256" key="6">
    <source>
        <dbReference type="RuleBase" id="RU367076"/>
    </source>
</evidence>
<evidence type="ECO:0000313" key="7">
    <source>
        <dbReference type="EnsemblMetazoa" id="AALB002753-PA"/>
    </source>
</evidence>
<dbReference type="Gene3D" id="1.10.10.10">
    <property type="entry name" value="Winged helix-like DNA-binding domain superfamily/Winged helix DNA-binding domain"/>
    <property type="match status" value="4"/>
</dbReference>
<dbReference type="Proteomes" id="UP000069272">
    <property type="component" value="Chromosome 2R"/>
</dbReference>
<comment type="similarity">
    <text evidence="2 6">Belongs to the eukaryotic RPC3/POLR3C RNA polymerase subunit family.</text>
</comment>
<dbReference type="VEuPathDB" id="VectorBase:AALB20_031471"/>
<dbReference type="FunFam" id="1.10.10.10:FF:000199">
    <property type="entry name" value="DNA-directed RNA polymerase III subunit RPC3"/>
    <property type="match status" value="1"/>
</dbReference>
<evidence type="ECO:0000256" key="5">
    <source>
        <dbReference type="ARBA" id="ARBA00023242"/>
    </source>
</evidence>
<comment type="subunit">
    <text evidence="6">Component of the RNA polymerase III (Pol III) complex consisting of 17 subunits.</text>
</comment>
<proteinExistence type="inferred from homology"/>
<dbReference type="PANTHER" id="PTHR12949:SF0">
    <property type="entry name" value="DNA-DIRECTED RNA POLYMERASE III SUBUNIT RPC3"/>
    <property type="match status" value="1"/>
</dbReference>
<evidence type="ECO:0000256" key="2">
    <source>
        <dbReference type="ARBA" id="ARBA00007206"/>
    </source>
</evidence>
<keyword evidence="5 6" id="KW-0539">Nucleus</keyword>
<evidence type="ECO:0000256" key="3">
    <source>
        <dbReference type="ARBA" id="ARBA00022478"/>
    </source>
</evidence>
<dbReference type="VEuPathDB" id="VectorBase:AALB002753"/>
<dbReference type="Gene3D" id="1.10.472.80">
    <property type="entry name" value="Ypt/Rab-GAP domain of gyp1p, domain 3"/>
    <property type="match status" value="1"/>
</dbReference>
<dbReference type="FunFam" id="1.10.8.680:FF:000002">
    <property type="entry name" value="AGAP002392-PA-like protein"/>
    <property type="match status" value="1"/>
</dbReference>
<dbReference type="Gene3D" id="1.10.10.750">
    <property type="entry name" value="Ypt/Rab-GAP domain of gyp1p, domain 1"/>
    <property type="match status" value="1"/>
</dbReference>
<protein>
    <recommendedName>
        <fullName evidence="6">DNA-directed RNA polymerase III subunit RPC3</fullName>
        <shortName evidence="6">RNA polymerase III subunit C3</shortName>
    </recommendedName>
</protein>
<dbReference type="GO" id="GO:0003697">
    <property type="term" value="F:single-stranded DNA binding"/>
    <property type="evidence" value="ECO:0007669"/>
    <property type="project" value="UniProtKB-UniRule"/>
</dbReference>
<organism evidence="7 8">
    <name type="scientific">Anopheles albimanus</name>
    <name type="common">New world malaria mosquito</name>
    <dbReference type="NCBI Taxonomy" id="7167"/>
    <lineage>
        <taxon>Eukaryota</taxon>
        <taxon>Metazoa</taxon>
        <taxon>Ecdysozoa</taxon>
        <taxon>Arthropoda</taxon>
        <taxon>Hexapoda</taxon>
        <taxon>Insecta</taxon>
        <taxon>Pterygota</taxon>
        <taxon>Neoptera</taxon>
        <taxon>Endopterygota</taxon>
        <taxon>Diptera</taxon>
        <taxon>Nematocera</taxon>
        <taxon>Culicoidea</taxon>
        <taxon>Culicidae</taxon>
        <taxon>Anophelinae</taxon>
        <taxon>Anopheles</taxon>
    </lineage>
</organism>
<dbReference type="Pfam" id="PF20912">
    <property type="entry name" value="RPC3_helical"/>
    <property type="match status" value="1"/>
</dbReference>
<dbReference type="Pfam" id="PF22536">
    <property type="entry name" value="WHD_POLR3C"/>
    <property type="match status" value="1"/>
</dbReference>
<keyword evidence="8" id="KW-1185">Reference proteome</keyword>
<reference evidence="7" key="2">
    <citation type="submission" date="2022-08" db="UniProtKB">
        <authorList>
            <consortium name="EnsemblMetazoa"/>
        </authorList>
    </citation>
    <scope>IDENTIFICATION</scope>
    <source>
        <strain evidence="7">STECLA/ALBI9_A</strain>
    </source>
</reference>
<dbReference type="Pfam" id="PF05645">
    <property type="entry name" value="RNA_pol_Rpc82"/>
    <property type="match status" value="1"/>
</dbReference>
<comment type="subcellular location">
    <subcellularLocation>
        <location evidence="1 6">Nucleus</location>
    </subcellularLocation>
</comment>
<dbReference type="SUPFAM" id="SSF47923">
    <property type="entry name" value="Ypt/Rab-GAP domain of gyp1p"/>
    <property type="match status" value="1"/>
</dbReference>
<sequence length="785" mass="90949">MADERNFRSTYYEKVGCRGVEERKSLEILLKEKPLNLTKLTQFCIRFTVPKIHRTVLWNSLLGVTPVYDKSREYVMEQRVAVYNDLLKALKTMRVVDENTPTARVLYAMWLLEKRQLYLGRDITQESYFCSITNVLLEIFDNDIETYWMAKSLYDYSEEVRLEMGKLSDLTYTILEKTDGGLYIHLKSCDMLTALPLTDWYRSFFAGVLSEPALIRIWDKICGGAIKIVVFVMIELLRFLRRRVLQCVNQEGLFECIHSDRQAWSEKNLQKEDPRIGGKEMSIQLGKLCSRIIEQHFGEVVRTVADDLFASIAKPLGHIIRSTGLTKPEVCKSLAILLKFGLATFALNKAQTGYEYQLLQDRVLMILRYPRYVHLIQTKYGHESAALMEELIRAGSQTASYIILKSFANIDAKDRNTLAMLREKFGALAQDRYIIRAPNLRSRDGELTELAYDDANLFCVPELELRDLNELHEGKSTQVPDEGINWLVNVEQFHLDFRDGIVTGAVERMIDANAGECMKYLLELMFERTKPWEAVSNPIALVDLRQRCEKKSQNVEMLRFLDQYMTVLESNEFISKYDNKGGGQFMVNAKKIFEQLTWSCIENIIVEKYGSKAARIFRVIRMKRFIEQEEIQKEAMVPAKEAKQLTYKLMEENFLLIQTIRKPGGGSAGAPKSFFLFYVNQRQIVSMLLESCYKALYNSITRSTHDKAVNKRLIEKSQRLDSIVETMKERGESEAYINEILETLTPPEQEILKKVKLRVKSLYSAEIGIDETIFILKLNQEYQMK</sequence>